<dbReference type="OrthoDB" id="9807213at2"/>
<dbReference type="PANTHER" id="PTHR47683:SF2">
    <property type="entry name" value="RNA-BINDING S4 DOMAIN-CONTAINING PROTEIN"/>
    <property type="match status" value="1"/>
</dbReference>
<feature type="domain" description="RNA-binding S4" evidence="5">
    <location>
        <begin position="1"/>
        <end position="58"/>
    </location>
</feature>
<dbReference type="Pfam" id="PF00849">
    <property type="entry name" value="PseudoU_synth_2"/>
    <property type="match status" value="1"/>
</dbReference>
<organism evidence="6 7">
    <name type="scientific">Helicobacter equorum</name>
    <dbReference type="NCBI Taxonomy" id="361872"/>
    <lineage>
        <taxon>Bacteria</taxon>
        <taxon>Pseudomonadati</taxon>
        <taxon>Campylobacterota</taxon>
        <taxon>Epsilonproteobacteria</taxon>
        <taxon>Campylobacterales</taxon>
        <taxon>Helicobacteraceae</taxon>
        <taxon>Helicobacter</taxon>
    </lineage>
</organism>
<dbReference type="InterPro" id="IPR018496">
    <property type="entry name" value="PsdUridine_synth_RsuA/RluB_CS"/>
</dbReference>
<dbReference type="PROSITE" id="PS01149">
    <property type="entry name" value="PSI_RSU"/>
    <property type="match status" value="1"/>
</dbReference>
<dbReference type="GO" id="GO:0003723">
    <property type="term" value="F:RNA binding"/>
    <property type="evidence" value="ECO:0007669"/>
    <property type="project" value="UniProtKB-KW"/>
</dbReference>
<comment type="caution">
    <text evidence="6">The sequence shown here is derived from an EMBL/GenBank/DDBJ whole genome shotgun (WGS) entry which is preliminary data.</text>
</comment>
<dbReference type="EC" id="5.4.99.-" evidence="4"/>
<dbReference type="GO" id="GO:0000455">
    <property type="term" value="P:enzyme-directed rRNA pseudouridine synthesis"/>
    <property type="evidence" value="ECO:0007669"/>
    <property type="project" value="UniProtKB-ARBA"/>
</dbReference>
<dbReference type="Gene3D" id="3.10.290.10">
    <property type="entry name" value="RNA-binding S4 domain"/>
    <property type="match status" value="1"/>
</dbReference>
<dbReference type="AlphaFoldDB" id="A0A3D8IS41"/>
<dbReference type="Proteomes" id="UP000256514">
    <property type="component" value="Unassembled WGS sequence"/>
</dbReference>
<evidence type="ECO:0000259" key="5">
    <source>
        <dbReference type="SMART" id="SM00363"/>
    </source>
</evidence>
<evidence type="ECO:0000256" key="3">
    <source>
        <dbReference type="PROSITE-ProRule" id="PRU00182"/>
    </source>
</evidence>
<dbReference type="InterPro" id="IPR020094">
    <property type="entry name" value="TruA/RsuA/RluB/E/F_N"/>
</dbReference>
<dbReference type="InterPro" id="IPR036986">
    <property type="entry name" value="S4_RNA-bd_sf"/>
</dbReference>
<dbReference type="InterPro" id="IPR006145">
    <property type="entry name" value="PsdUridine_synth_RsuA/RluA"/>
</dbReference>
<evidence type="ECO:0000313" key="6">
    <source>
        <dbReference type="EMBL" id="RDU67810.1"/>
    </source>
</evidence>
<evidence type="ECO:0000256" key="1">
    <source>
        <dbReference type="ARBA" id="ARBA00008348"/>
    </source>
</evidence>
<accession>A0A3D8IS41</accession>
<evidence type="ECO:0000256" key="2">
    <source>
        <dbReference type="ARBA" id="ARBA00023235"/>
    </source>
</evidence>
<keyword evidence="3" id="KW-0694">RNA-binding</keyword>
<comment type="similarity">
    <text evidence="1 4">Belongs to the pseudouridine synthase RsuA family.</text>
</comment>
<dbReference type="InterPro" id="IPR020103">
    <property type="entry name" value="PsdUridine_synth_cat_dom_sf"/>
</dbReference>
<sequence>MRLNQYIAHNSKFSRREADKLIESGRVKLNHTRATLQSVLGQHDKVFIDGKRLYPNQKYTAIIYHKPKGELVSKSDDRGRKVIYDSLDSKFRGFSYVGRLDYASEGLLILSDNKQVVHSLSMAPLARTYNLKLSAPLTPKLLDCVRTMLEEGKNFEITNTKGAHTLNTIHSLTLAPFLDFEILRDSALPRVRVVLEEGKNRELRRFFAQFGYEILDLKRVSFGFCNLNRLPCGKWRYFTKDEYKKLRAFLENTQ</sequence>
<dbReference type="SUPFAM" id="SSF55174">
    <property type="entry name" value="Alpha-L RNA-binding motif"/>
    <property type="match status" value="1"/>
</dbReference>
<dbReference type="GO" id="GO:0120159">
    <property type="term" value="F:rRNA pseudouridine synthase activity"/>
    <property type="evidence" value="ECO:0007669"/>
    <property type="project" value="UniProtKB-ARBA"/>
</dbReference>
<dbReference type="PANTHER" id="PTHR47683">
    <property type="entry name" value="PSEUDOURIDINE SYNTHASE FAMILY PROTEIN-RELATED"/>
    <property type="match status" value="1"/>
</dbReference>
<dbReference type="SUPFAM" id="SSF55120">
    <property type="entry name" value="Pseudouridine synthase"/>
    <property type="match status" value="1"/>
</dbReference>
<dbReference type="InterPro" id="IPR050343">
    <property type="entry name" value="RsuA_PseudoU_synthase"/>
</dbReference>
<gene>
    <name evidence="6" type="ORF">CQA54_02450</name>
</gene>
<proteinExistence type="inferred from homology"/>
<dbReference type="Gene3D" id="3.30.70.1560">
    <property type="entry name" value="Alpha-L RNA-binding motif"/>
    <property type="match status" value="1"/>
</dbReference>
<dbReference type="InterPro" id="IPR042092">
    <property type="entry name" value="PsdUridine_s_RsuA/RluB/E/F_cat"/>
</dbReference>
<dbReference type="SMART" id="SM00363">
    <property type="entry name" value="S4"/>
    <property type="match status" value="1"/>
</dbReference>
<dbReference type="RefSeq" id="WP_115570628.1">
    <property type="nucleotide sequence ID" value="NZ_NXLT01000002.1"/>
</dbReference>
<name>A0A3D8IS41_9HELI</name>
<dbReference type="InterPro" id="IPR000748">
    <property type="entry name" value="PsdUridine_synth_RsuA/RluB/E/F"/>
</dbReference>
<dbReference type="PROSITE" id="PS50889">
    <property type="entry name" value="S4"/>
    <property type="match status" value="1"/>
</dbReference>
<reference evidence="6 7" key="1">
    <citation type="submission" date="2018-04" db="EMBL/GenBank/DDBJ databases">
        <title>Novel Campyloabacter and Helicobacter Species and Strains.</title>
        <authorList>
            <person name="Mannion A.J."/>
            <person name="Shen Z."/>
            <person name="Fox J.G."/>
        </authorList>
    </citation>
    <scope>NUCLEOTIDE SEQUENCE [LARGE SCALE GENOMIC DNA]</scope>
    <source>
        <strain evidence="6 7">MIT 12-6600</strain>
    </source>
</reference>
<dbReference type="InterPro" id="IPR002942">
    <property type="entry name" value="S4_RNA-bd"/>
</dbReference>
<keyword evidence="7" id="KW-1185">Reference proteome</keyword>
<dbReference type="EMBL" id="NXLT01000002">
    <property type="protein sequence ID" value="RDU67810.1"/>
    <property type="molecule type" value="Genomic_DNA"/>
</dbReference>
<evidence type="ECO:0000256" key="4">
    <source>
        <dbReference type="RuleBase" id="RU003887"/>
    </source>
</evidence>
<dbReference type="Pfam" id="PF01479">
    <property type="entry name" value="S4"/>
    <property type="match status" value="1"/>
</dbReference>
<dbReference type="CDD" id="cd00165">
    <property type="entry name" value="S4"/>
    <property type="match status" value="1"/>
</dbReference>
<evidence type="ECO:0000313" key="7">
    <source>
        <dbReference type="Proteomes" id="UP000256514"/>
    </source>
</evidence>
<protein>
    <recommendedName>
        <fullName evidence="4">Pseudouridine synthase</fullName>
        <ecNumber evidence="4">5.4.99.-</ecNumber>
    </recommendedName>
</protein>
<dbReference type="Gene3D" id="3.30.70.580">
    <property type="entry name" value="Pseudouridine synthase I, catalytic domain, N-terminal subdomain"/>
    <property type="match status" value="1"/>
</dbReference>
<dbReference type="NCBIfam" id="TIGR00093">
    <property type="entry name" value="pseudouridine synthase"/>
    <property type="match status" value="1"/>
</dbReference>
<keyword evidence="2 4" id="KW-0413">Isomerase</keyword>